<dbReference type="Pfam" id="PF02614">
    <property type="entry name" value="UxaC"/>
    <property type="match status" value="1"/>
</dbReference>
<organism evidence="8 9">
    <name type="scientific">Cellulomonas oligotrophica</name>
    <dbReference type="NCBI Taxonomy" id="931536"/>
    <lineage>
        <taxon>Bacteria</taxon>
        <taxon>Bacillati</taxon>
        <taxon>Actinomycetota</taxon>
        <taxon>Actinomycetes</taxon>
        <taxon>Micrococcales</taxon>
        <taxon>Cellulomonadaceae</taxon>
        <taxon>Cellulomonas</taxon>
    </lineage>
</organism>
<dbReference type="SUPFAM" id="SSF51556">
    <property type="entry name" value="Metallo-dependent hydrolases"/>
    <property type="match status" value="1"/>
</dbReference>
<keyword evidence="9" id="KW-1185">Reference proteome</keyword>
<comment type="catalytic activity">
    <reaction evidence="1">
        <text>D-glucuronate = D-fructuronate</text>
        <dbReference type="Rhea" id="RHEA:13049"/>
        <dbReference type="ChEBI" id="CHEBI:58720"/>
        <dbReference type="ChEBI" id="CHEBI:59863"/>
        <dbReference type="EC" id="5.3.1.12"/>
    </reaction>
</comment>
<evidence type="ECO:0000256" key="1">
    <source>
        <dbReference type="ARBA" id="ARBA00001165"/>
    </source>
</evidence>
<dbReference type="PANTHER" id="PTHR30068:SF4">
    <property type="entry name" value="URONATE ISOMERASE"/>
    <property type="match status" value="1"/>
</dbReference>
<evidence type="ECO:0000256" key="7">
    <source>
        <dbReference type="SAM" id="MobiDB-lite"/>
    </source>
</evidence>
<comment type="caution">
    <text evidence="8">The sequence shown here is derived from an EMBL/GenBank/DDBJ whole genome shotgun (WGS) entry which is preliminary data.</text>
</comment>
<dbReference type="EC" id="5.3.1.12" evidence="4"/>
<dbReference type="Gene3D" id="1.10.2020.10">
    <property type="entry name" value="uronate isomerase, domain 2, chain A"/>
    <property type="match status" value="1"/>
</dbReference>
<evidence type="ECO:0000256" key="2">
    <source>
        <dbReference type="ARBA" id="ARBA00004892"/>
    </source>
</evidence>
<evidence type="ECO:0000256" key="5">
    <source>
        <dbReference type="ARBA" id="ARBA00020555"/>
    </source>
</evidence>
<dbReference type="PANTHER" id="PTHR30068">
    <property type="entry name" value="URONATE ISOMERASE"/>
    <property type="match status" value="1"/>
</dbReference>
<feature type="region of interest" description="Disordered" evidence="7">
    <location>
        <begin position="38"/>
        <end position="67"/>
    </location>
</feature>
<sequence>MRLQHTLAAHIKVLTTPCGRATRRGKVAAARAFIARPVSPRAPRERAADEEDGTVTDPWTLHPDRALPADPVTRPLARRILDATRDLPIVSMHGHVDASVFARDEPFGDPASLLVVPDHYLVRMLVSQGVPHDALGVPRRDGGAVETDPREIWRTFAAHWHLFRGTPTRFWMEHVLVEVLGVRERLSAATADAAYDTIAARLAEPGFRPLALLDRFGIEIIATTDPATATLADHADLAARGWGERVVPTFRPDAVLHVDRPTWRDDVALLGARAGVEIGGYRDLVRALELRRWAFVDAGARATDHGHLRADTTPLDDADAEAVVAAALRGEATAAQADAFSAHMLFEMARMSTQDGLVMQLHPGSLRDHDPRVFAERGPDVGYDIPVATEYVRALRPVLEAFGHHPALRLVLFTLDEDVFSRELAPLAGVYPAVRLGAPWWFLDTPDGMRRYREAVTDTAGFFNTTGFVDDTRAFLSIPARHDLARRVDAGHLARLVAEHRLDLDEAVETAVDLALHLPRQAYARSEASAFRRDDAVDPVPQEARP</sequence>
<proteinExistence type="inferred from homology"/>
<evidence type="ECO:0000256" key="3">
    <source>
        <dbReference type="ARBA" id="ARBA00008397"/>
    </source>
</evidence>
<dbReference type="EMBL" id="BONN01000001">
    <property type="protein sequence ID" value="GIG31066.1"/>
    <property type="molecule type" value="Genomic_DNA"/>
</dbReference>
<dbReference type="Proteomes" id="UP000618382">
    <property type="component" value="Unassembled WGS sequence"/>
</dbReference>
<evidence type="ECO:0000256" key="6">
    <source>
        <dbReference type="ARBA" id="ARBA00023235"/>
    </source>
</evidence>
<comment type="similarity">
    <text evidence="3">Belongs to the metallo-dependent hydrolases superfamily. Uronate isomerase family.</text>
</comment>
<accession>A0ABQ4D5S0</accession>
<dbReference type="GO" id="GO:0016853">
    <property type="term" value="F:isomerase activity"/>
    <property type="evidence" value="ECO:0007669"/>
    <property type="project" value="UniProtKB-KW"/>
</dbReference>
<evidence type="ECO:0000256" key="4">
    <source>
        <dbReference type="ARBA" id="ARBA00012546"/>
    </source>
</evidence>
<gene>
    <name evidence="8" type="primary">uxaC</name>
    <name evidence="8" type="ORF">Col01nite_02250</name>
</gene>
<dbReference type="InterPro" id="IPR032466">
    <property type="entry name" value="Metal_Hydrolase"/>
</dbReference>
<dbReference type="Gene3D" id="3.20.20.140">
    <property type="entry name" value="Metal-dependent hydrolases"/>
    <property type="match status" value="1"/>
</dbReference>
<name>A0ABQ4D5S0_9CELL</name>
<dbReference type="InterPro" id="IPR003766">
    <property type="entry name" value="Uronate_isomerase"/>
</dbReference>
<keyword evidence="6 8" id="KW-0413">Isomerase</keyword>
<evidence type="ECO:0000313" key="9">
    <source>
        <dbReference type="Proteomes" id="UP000618382"/>
    </source>
</evidence>
<reference evidence="8 9" key="1">
    <citation type="submission" date="2021-01" db="EMBL/GenBank/DDBJ databases">
        <title>Whole genome shotgun sequence of Cellulomonas oligotrophica NBRC 109435.</title>
        <authorList>
            <person name="Komaki H."/>
            <person name="Tamura T."/>
        </authorList>
    </citation>
    <scope>NUCLEOTIDE SEQUENCE [LARGE SCALE GENOMIC DNA]</scope>
    <source>
        <strain evidence="8 9">NBRC 109435</strain>
    </source>
</reference>
<dbReference type="NCBIfam" id="NF002794">
    <property type="entry name" value="PRK02925.1"/>
    <property type="match status" value="1"/>
</dbReference>
<evidence type="ECO:0000313" key="8">
    <source>
        <dbReference type="EMBL" id="GIG31066.1"/>
    </source>
</evidence>
<protein>
    <recommendedName>
        <fullName evidence="5">Uronate isomerase</fullName>
        <ecNumber evidence="4">5.3.1.12</ecNumber>
    </recommendedName>
</protein>
<comment type="pathway">
    <text evidence="2">Carbohydrate metabolism; pentose and glucuronate interconversion.</text>
</comment>